<dbReference type="HOGENOM" id="CLU_004852_0_0_10"/>
<dbReference type="InterPro" id="IPR029018">
    <property type="entry name" value="Hex-like_dom2"/>
</dbReference>
<dbReference type="InterPro" id="IPR042301">
    <property type="entry name" value="GH115_sf"/>
</dbReference>
<gene>
    <name evidence="3" type="ordered locus">Dfer_2299</name>
</gene>
<evidence type="ECO:0000313" key="3">
    <source>
        <dbReference type="EMBL" id="ACT93520.1"/>
    </source>
</evidence>
<organism evidence="3 4">
    <name type="scientific">Dyadobacter fermentans (strain ATCC 700827 / DSM 18053 / CIP 107007 / KCTC 52180 / NS114)</name>
    <dbReference type="NCBI Taxonomy" id="471854"/>
    <lineage>
        <taxon>Bacteria</taxon>
        <taxon>Pseudomonadati</taxon>
        <taxon>Bacteroidota</taxon>
        <taxon>Cytophagia</taxon>
        <taxon>Cytophagales</taxon>
        <taxon>Spirosomataceae</taxon>
        <taxon>Dyadobacter</taxon>
    </lineage>
</organism>
<dbReference type="AlphaFoldDB" id="C6VZP2"/>
<dbReference type="Gene3D" id="2.60.120.1620">
    <property type="match status" value="1"/>
</dbReference>
<dbReference type="eggNOG" id="ENOG502Z7KK">
    <property type="taxonomic scope" value="Bacteria"/>
</dbReference>
<dbReference type="Pfam" id="PF17829">
    <property type="entry name" value="GH115_C"/>
    <property type="match status" value="1"/>
</dbReference>
<proteinExistence type="predicted"/>
<dbReference type="KEGG" id="dfe:Dfer_2299"/>
<keyword evidence="4" id="KW-1185">Reference proteome</keyword>
<evidence type="ECO:0000259" key="2">
    <source>
        <dbReference type="Pfam" id="PF17829"/>
    </source>
</evidence>
<dbReference type="CAZy" id="GH115">
    <property type="family name" value="Glycoside Hydrolase Family 115"/>
</dbReference>
<dbReference type="PANTHER" id="PTHR37842">
    <property type="match status" value="1"/>
</dbReference>
<protein>
    <recommendedName>
        <fullName evidence="2">Gylcosyl hydrolase 115 C-terminal domain-containing protein</fullName>
    </recommendedName>
</protein>
<dbReference type="Gene3D" id="3.20.20.520">
    <property type="entry name" value="Glycosyl hydrolase family 115"/>
    <property type="match status" value="1"/>
</dbReference>
<sequence length="982" mass="110187">MSVLMKILRFKMIAAAALVVLCQLFILNTAHSARFDFVTANAKVSVYYQQGGPKLDSIVAHLLAADIERVSGYLPTVGTNLANASGNVIVLGRAGSEIVGRLGKQDADGALTGQWERYSLRVLNKPLKNIAQALVVAGSDVRGTAYGAFAVSEKIGVTPWYWWADAVPAHRKTLSLDIPDYTSASPSVKFRGIFINDEDWGLQPWAAKTFEPETNDIGPKTYAKVFELLLRLKANLIWPAMHPSTKAFYHYPGNIKAAEDYQIVVGSSHAEPMLRNNVSEWDEQTMGHFNFVTNRKKVEQYWESRIKESSHFNGIYTTGMRGVHDGEIQGVKTIPETVSLLDTIIRVEREMLRKYVNKDITKVPQVFTPYKEVLEIYDAGLKVPEDITLVWPDDNYGYIQRLSNAAENQRSGGSGVYYHASYWGRPHDYLWLNTTHPAHMQEEMTKAFALNARHLWVLNIGDIKPGEYAMQLFLDMAYHVKPFEKPGYSKTHLQQWLAGIFGNKNSVAISKVLWQYYNLAFERKPEYMGWSQTEPTTGIRNTAYNHNYYGDQAQRRLDDHNKLVSETAAIQSQIAEKDQPAFFELAGYPVKGAALMNRKFLYRDKALLYARQGRLSAAHYARLSGQAYAEIVVETGIFNEKLLNGKWKGMMDLMPRGLPVFKMPDIKLAVTPNLPAFRALPEGLDTTYAASGKKRQFTLPAFDRWNKQKRFIDVFLTQNVTRNFRVTASEPWIRVSATQGVLQPENAQSEQRIWVEVDWAKARIGDLSGNVRVEAGEDIYDFKITANNADANTLPGFKGYVASDKHIFMNAARYTALKNTSTRNWTVVDALAGNGDALQAFPLTFSGTPDTTNVANNPAAEYEFHTFTDAPATITVSTLPTYPLNKDFEMRYAVKVDDGPVSIFNFTTIGRSTEWKQNVLANSAKRTLEIPALPAGNHKLAIYMIDPGVVLQHIFIDLGGGQPFYGTLPATWSGTFGETRQE</sequence>
<dbReference type="STRING" id="471854.Dfer_2299"/>
<keyword evidence="1" id="KW-0378">Hydrolase</keyword>
<dbReference type="GO" id="GO:0016787">
    <property type="term" value="F:hydrolase activity"/>
    <property type="evidence" value="ECO:0007669"/>
    <property type="project" value="UniProtKB-KW"/>
</dbReference>
<dbReference type="Proteomes" id="UP000002011">
    <property type="component" value="Chromosome"/>
</dbReference>
<dbReference type="GO" id="GO:0005975">
    <property type="term" value="P:carbohydrate metabolic process"/>
    <property type="evidence" value="ECO:0007669"/>
    <property type="project" value="UniProtKB-ARBA"/>
</dbReference>
<dbReference type="EMBL" id="CP001619">
    <property type="protein sequence ID" value="ACT93520.1"/>
    <property type="molecule type" value="Genomic_DNA"/>
</dbReference>
<accession>C6VZP2</accession>
<dbReference type="PANTHER" id="PTHR37842:SF2">
    <property type="entry name" value="GYLCOSYL HYDROLASE 115 C-TERMINAL DOMAIN-CONTAINING PROTEIN"/>
    <property type="match status" value="1"/>
</dbReference>
<dbReference type="Gene3D" id="1.20.58.2150">
    <property type="match status" value="1"/>
</dbReference>
<dbReference type="Gene3D" id="3.30.379.10">
    <property type="entry name" value="Chitobiase/beta-hexosaminidase domain 2-like"/>
    <property type="match status" value="1"/>
</dbReference>
<dbReference type="Pfam" id="PF15979">
    <property type="entry name" value="Glyco_hydro_115"/>
    <property type="match status" value="1"/>
</dbReference>
<feature type="domain" description="Gylcosyl hydrolase 115 C-terminal" evidence="2">
    <location>
        <begin position="799"/>
        <end position="965"/>
    </location>
</feature>
<dbReference type="InterPro" id="IPR031924">
    <property type="entry name" value="GH115"/>
</dbReference>
<name>C6VZP2_DYAFD</name>
<evidence type="ECO:0000256" key="1">
    <source>
        <dbReference type="ARBA" id="ARBA00022801"/>
    </source>
</evidence>
<reference evidence="3 4" key="1">
    <citation type="journal article" date="2009" name="Stand. Genomic Sci.">
        <title>Complete genome sequence of Dyadobacter fermentans type strain (NS114).</title>
        <authorList>
            <person name="Lang E."/>
            <person name="Lapidus A."/>
            <person name="Chertkov O."/>
            <person name="Brettin T."/>
            <person name="Detter J.C."/>
            <person name="Han C."/>
            <person name="Copeland A."/>
            <person name="Glavina Del Rio T."/>
            <person name="Nolan M."/>
            <person name="Chen F."/>
            <person name="Lucas S."/>
            <person name="Tice H."/>
            <person name="Cheng J.F."/>
            <person name="Land M."/>
            <person name="Hauser L."/>
            <person name="Chang Y.J."/>
            <person name="Jeffries C.D."/>
            <person name="Kopitz M."/>
            <person name="Bruce D."/>
            <person name="Goodwin L."/>
            <person name="Pitluck S."/>
            <person name="Ovchinnikova G."/>
            <person name="Pati A."/>
            <person name="Ivanova N."/>
            <person name="Mavrommatis K."/>
            <person name="Chen A."/>
            <person name="Palaniappan K."/>
            <person name="Chain P."/>
            <person name="Bristow J."/>
            <person name="Eisen J.A."/>
            <person name="Markowitz V."/>
            <person name="Hugenholtz P."/>
            <person name="Goker M."/>
            <person name="Rohde M."/>
            <person name="Kyrpides N.C."/>
            <person name="Klenk H.P."/>
        </authorList>
    </citation>
    <scope>NUCLEOTIDE SEQUENCE [LARGE SCALE GENOMIC DNA]</scope>
    <source>
        <strain evidence="4">ATCC 700827 / DSM 18053 / CIP 107007 / KCTC 52180 / NS114</strain>
    </source>
</reference>
<dbReference type="InterPro" id="IPR041437">
    <property type="entry name" value="GH115_C"/>
</dbReference>
<dbReference type="OrthoDB" id="8727830at2"/>
<evidence type="ECO:0000313" key="4">
    <source>
        <dbReference type="Proteomes" id="UP000002011"/>
    </source>
</evidence>